<evidence type="ECO:0000313" key="1">
    <source>
        <dbReference type="EMBL" id="CAC9974035.1"/>
    </source>
</evidence>
<evidence type="ECO:0008006" key="3">
    <source>
        <dbReference type="Google" id="ProtNLM"/>
    </source>
</evidence>
<name>A0A9N8J0L7_9FLAO</name>
<reference evidence="1 2" key="1">
    <citation type="submission" date="2020-06" db="EMBL/GenBank/DDBJ databases">
        <authorList>
            <person name="Criscuolo A."/>
        </authorList>
    </citation>
    <scope>NUCLEOTIDE SEQUENCE [LARGE SCALE GENOMIC DNA]</scope>
    <source>
        <strain evidence="1">PXU-55</strain>
    </source>
</reference>
<keyword evidence="2" id="KW-1185">Reference proteome</keyword>
<organism evidence="1 2">
    <name type="scientific">Flavobacterium panici</name>
    <dbReference type="NCBI Taxonomy" id="2654843"/>
    <lineage>
        <taxon>Bacteria</taxon>
        <taxon>Pseudomonadati</taxon>
        <taxon>Bacteroidota</taxon>
        <taxon>Flavobacteriia</taxon>
        <taxon>Flavobacteriales</taxon>
        <taxon>Flavobacteriaceae</taxon>
        <taxon>Flavobacterium</taxon>
    </lineage>
</organism>
<dbReference type="EMBL" id="CAIJDE010000036">
    <property type="protein sequence ID" value="CAC9974035.1"/>
    <property type="molecule type" value="Genomic_DNA"/>
</dbReference>
<sequence>MPIINLKVSGEEDAALAKELAVIISGLTKKVLNKKPEVTVVTVSFVPDNFWFINSESLEDLQTKSFHLTIKISDSTNLKNDKANYIDAVHEALALRLGGIHPVSYTAIEEMKADAYGYEGLTIEYKLIHNRIKLEK</sequence>
<comment type="caution">
    <text evidence="1">The sequence shown here is derived from an EMBL/GenBank/DDBJ whole genome shotgun (WGS) entry which is preliminary data.</text>
</comment>
<dbReference type="Proteomes" id="UP000533639">
    <property type="component" value="Unassembled WGS sequence"/>
</dbReference>
<dbReference type="AlphaFoldDB" id="A0A9N8J0L7"/>
<dbReference type="RefSeq" id="WP_180857347.1">
    <property type="nucleotide sequence ID" value="NZ_CAIJDE010000036.1"/>
</dbReference>
<dbReference type="SUPFAM" id="SSF55331">
    <property type="entry name" value="Tautomerase/MIF"/>
    <property type="match status" value="1"/>
</dbReference>
<accession>A0A9N8J0L7</accession>
<dbReference type="InterPro" id="IPR014347">
    <property type="entry name" value="Tautomerase/MIF_sf"/>
</dbReference>
<protein>
    <recommendedName>
        <fullName evidence="3">4-oxalocrotonate tautomerase</fullName>
    </recommendedName>
</protein>
<gene>
    <name evidence="1" type="ORF">FLAPXU55_01728</name>
</gene>
<proteinExistence type="predicted"/>
<evidence type="ECO:0000313" key="2">
    <source>
        <dbReference type="Proteomes" id="UP000533639"/>
    </source>
</evidence>
<dbReference type="Gene3D" id="3.30.429.10">
    <property type="entry name" value="Macrophage Migration Inhibitory Factor"/>
    <property type="match status" value="1"/>
</dbReference>